<evidence type="ECO:0000256" key="3">
    <source>
        <dbReference type="ARBA" id="ARBA00023239"/>
    </source>
</evidence>
<dbReference type="EMBL" id="CP002431">
    <property type="protein sequence ID" value="ADU62968.1"/>
    <property type="molecule type" value="Genomic_DNA"/>
</dbReference>
<dbReference type="Pfam" id="PF06725">
    <property type="entry name" value="3D"/>
    <property type="match status" value="1"/>
</dbReference>
<dbReference type="KEGG" id="das:Daes_1959"/>
<evidence type="ECO:0000259" key="7">
    <source>
        <dbReference type="SMART" id="SM00925"/>
    </source>
</evidence>
<gene>
    <name evidence="8" type="ordered locus">Daes_1959</name>
</gene>
<dbReference type="GO" id="GO:0004553">
    <property type="term" value="F:hydrolase activity, hydrolyzing O-glycosyl compounds"/>
    <property type="evidence" value="ECO:0007669"/>
    <property type="project" value="InterPro"/>
</dbReference>
<dbReference type="HOGENOM" id="CLU_037751_1_1_7"/>
<dbReference type="PIRSF" id="PIRSF019422">
    <property type="entry name" value="MltA"/>
    <property type="match status" value="1"/>
</dbReference>
<dbReference type="SMART" id="SM00925">
    <property type="entry name" value="MltA"/>
    <property type="match status" value="1"/>
</dbReference>
<dbReference type="CDD" id="cd14668">
    <property type="entry name" value="mlta_B"/>
    <property type="match status" value="1"/>
</dbReference>
<dbReference type="STRING" id="643562.Daes_1959"/>
<dbReference type="Proteomes" id="UP000002191">
    <property type="component" value="Chromosome"/>
</dbReference>
<evidence type="ECO:0000256" key="4">
    <source>
        <dbReference type="ARBA" id="ARBA00023316"/>
    </source>
</evidence>
<dbReference type="GO" id="GO:0009253">
    <property type="term" value="P:peptidoglycan catabolic process"/>
    <property type="evidence" value="ECO:0007669"/>
    <property type="project" value="TreeGrafter"/>
</dbReference>
<dbReference type="Pfam" id="PF03562">
    <property type="entry name" value="MltA"/>
    <property type="match status" value="1"/>
</dbReference>
<feature type="domain" description="Lytic transglycosylase MltA" evidence="7">
    <location>
        <begin position="152"/>
        <end position="310"/>
    </location>
</feature>
<dbReference type="InterPro" id="IPR026044">
    <property type="entry name" value="MltA"/>
</dbReference>
<dbReference type="GO" id="GO:0019867">
    <property type="term" value="C:outer membrane"/>
    <property type="evidence" value="ECO:0007669"/>
    <property type="project" value="InterPro"/>
</dbReference>
<keyword evidence="6" id="KW-0732">Signal</keyword>
<dbReference type="Gene3D" id="2.40.240.50">
    <property type="entry name" value="Barwin-like endoglucanases"/>
    <property type="match status" value="1"/>
</dbReference>
<dbReference type="AlphaFoldDB" id="E6VQY8"/>
<dbReference type="InterPro" id="IPR010611">
    <property type="entry name" value="3D_dom"/>
</dbReference>
<sequence length="422" mass="45564" precursor="true">MMPMTLRLFPAFALVLLLAVFASGCAKGVPAPETGAKPAPVKDMTPAYALLGDAEAAGLAASLSVRVQGLGSWTALRPGLEDSLRYILRRPQNAVCVSRPGLTLTWAQLGDGVAELIGLLPGLDADPGLVAERFAWLRVEPGTLLTGYYEPWLEASLTPGGEYKYPLYAQPDDLKTVDLGKFHPRWQGQSLVYRVGQEGIEPYHDRAAIDAKSALAGRGHEIAWVKDPVDIFFLQVQGSGRLVLPDGSVRHILYGGRNGREYVSIGKVLINQGHVPREEMSMQRIREFLSANPDKAGEVMFANPSYVFFRLSDVGPFGAMNTILTPRVSVAVDRAMTPLGSVLALKTSLMDYATGQSEPFMSLVLAQDTGGAIQGTRMDLFCGSGSEAETLAGHLQEQSEVFMLVSRRVLDARTDQTSASVN</sequence>
<dbReference type="SUPFAM" id="SSF50685">
    <property type="entry name" value="Barwin-like endoglucanases"/>
    <property type="match status" value="1"/>
</dbReference>
<feature type="chain" id="PRO_5003211242" description="peptidoglycan lytic exotransglycosylase" evidence="6">
    <location>
        <begin position="23"/>
        <end position="422"/>
    </location>
</feature>
<dbReference type="CDD" id="cd14485">
    <property type="entry name" value="mltA_like_LT_A"/>
    <property type="match status" value="1"/>
</dbReference>
<keyword evidence="3" id="KW-0456">Lyase</keyword>
<keyword evidence="9" id="KW-1185">Reference proteome</keyword>
<reference evidence="8 9" key="2">
    <citation type="journal article" date="2014" name="Genome Announc.">
        <title>Complete Genome Sequence of the Subsurface, Mesophilic Sulfate-Reducing Bacterium Desulfovibrio aespoeensis Aspo-2.</title>
        <authorList>
            <person name="Pedersen K."/>
            <person name="Bengtsson A."/>
            <person name="Edlund J."/>
            <person name="Rabe L."/>
            <person name="Hazen T."/>
            <person name="Chakraborty R."/>
            <person name="Goodwin L."/>
            <person name="Shapiro N."/>
        </authorList>
    </citation>
    <scope>NUCLEOTIDE SEQUENCE [LARGE SCALE GENOMIC DNA]</scope>
    <source>
        <strain evidence="9">ATCC 700646 / DSM 10631 / Aspo-2</strain>
    </source>
</reference>
<dbReference type="eggNOG" id="COG2821">
    <property type="taxonomic scope" value="Bacteria"/>
</dbReference>
<dbReference type="GO" id="GO:0008933">
    <property type="term" value="F:peptidoglycan lytic transglycosylase activity"/>
    <property type="evidence" value="ECO:0007669"/>
    <property type="project" value="TreeGrafter"/>
</dbReference>
<evidence type="ECO:0000256" key="5">
    <source>
        <dbReference type="ARBA" id="ARBA00030918"/>
    </source>
</evidence>
<organism evidence="8 9">
    <name type="scientific">Pseudodesulfovibrio aespoeensis (strain ATCC 700646 / DSM 10631 / Aspo-2)</name>
    <name type="common">Desulfovibrio aespoeensis</name>
    <dbReference type="NCBI Taxonomy" id="643562"/>
    <lineage>
        <taxon>Bacteria</taxon>
        <taxon>Pseudomonadati</taxon>
        <taxon>Thermodesulfobacteriota</taxon>
        <taxon>Desulfovibrionia</taxon>
        <taxon>Desulfovibrionales</taxon>
        <taxon>Desulfovibrionaceae</taxon>
    </lineage>
</organism>
<dbReference type="Gene3D" id="2.40.40.10">
    <property type="entry name" value="RlpA-like domain"/>
    <property type="match status" value="1"/>
</dbReference>
<feature type="signal peptide" evidence="6">
    <location>
        <begin position="1"/>
        <end position="22"/>
    </location>
</feature>
<keyword evidence="4" id="KW-0961">Cell wall biogenesis/degradation</keyword>
<evidence type="ECO:0000256" key="1">
    <source>
        <dbReference type="ARBA" id="ARBA00001420"/>
    </source>
</evidence>
<dbReference type="GO" id="GO:0071555">
    <property type="term" value="P:cell wall organization"/>
    <property type="evidence" value="ECO:0007669"/>
    <property type="project" value="UniProtKB-KW"/>
</dbReference>
<proteinExistence type="predicted"/>
<evidence type="ECO:0000313" key="8">
    <source>
        <dbReference type="EMBL" id="ADU62968.1"/>
    </source>
</evidence>
<name>E6VQY8_PSEA9</name>
<comment type="catalytic activity">
    <reaction evidence="1">
        <text>Exolytic cleavage of the (1-&gt;4)-beta-glycosidic linkage between N-acetylmuramic acid (MurNAc) and N-acetylglucosamine (GlcNAc) residues in peptidoglycan, from either the reducing or the non-reducing ends of the peptidoglycan chains, with concomitant formation of a 1,6-anhydrobond in the MurNAc residue.</text>
        <dbReference type="EC" id="4.2.2.n1"/>
    </reaction>
</comment>
<protein>
    <recommendedName>
        <fullName evidence="2">peptidoglycan lytic exotransglycosylase</fullName>
        <ecNumber evidence="2">4.2.2.n1</ecNumber>
    </recommendedName>
    <alternativeName>
        <fullName evidence="5">Murein hydrolase A</fullName>
    </alternativeName>
</protein>
<accession>E6VQY8</accession>
<reference evidence="9" key="1">
    <citation type="submission" date="2010-12" db="EMBL/GenBank/DDBJ databases">
        <title>Complete sequence of Desulfovibrio aespoeensis Aspo-2.</title>
        <authorList>
            <consortium name="US DOE Joint Genome Institute"/>
            <person name="Lucas S."/>
            <person name="Copeland A."/>
            <person name="Lapidus A."/>
            <person name="Cheng J.-F."/>
            <person name="Goodwin L."/>
            <person name="Pitluck S."/>
            <person name="Chertkov O."/>
            <person name="Misra M."/>
            <person name="Detter J.C."/>
            <person name="Han C."/>
            <person name="Tapia R."/>
            <person name="Land M."/>
            <person name="Hauser L."/>
            <person name="Kyrpides N."/>
            <person name="Ivanova N."/>
            <person name="Ovchinnikova G."/>
            <person name="Pedersen K."/>
            <person name="Jagevall S."/>
            <person name="Hazen T."/>
            <person name="Woyke T."/>
        </authorList>
    </citation>
    <scope>NUCLEOTIDE SEQUENCE [LARGE SCALE GENOMIC DNA]</scope>
    <source>
        <strain evidence="9">ATCC 700646 / DSM 10631 / Aspo-2</strain>
    </source>
</reference>
<dbReference type="EC" id="4.2.2.n1" evidence="2"/>
<dbReference type="PROSITE" id="PS51257">
    <property type="entry name" value="PROKAR_LIPOPROTEIN"/>
    <property type="match status" value="1"/>
</dbReference>
<dbReference type="InterPro" id="IPR005300">
    <property type="entry name" value="MltA_B"/>
</dbReference>
<dbReference type="GO" id="GO:0009254">
    <property type="term" value="P:peptidoglycan turnover"/>
    <property type="evidence" value="ECO:0007669"/>
    <property type="project" value="InterPro"/>
</dbReference>
<evidence type="ECO:0000256" key="2">
    <source>
        <dbReference type="ARBA" id="ARBA00012587"/>
    </source>
</evidence>
<dbReference type="PANTHER" id="PTHR30124">
    <property type="entry name" value="MEMBRANE-BOUND LYTIC MUREIN TRANSGLYCOSYLASE A"/>
    <property type="match status" value="1"/>
</dbReference>
<evidence type="ECO:0000256" key="6">
    <source>
        <dbReference type="SAM" id="SignalP"/>
    </source>
</evidence>
<evidence type="ECO:0000313" key="9">
    <source>
        <dbReference type="Proteomes" id="UP000002191"/>
    </source>
</evidence>
<dbReference type="PANTHER" id="PTHR30124:SF0">
    <property type="entry name" value="MEMBRANE-BOUND LYTIC MUREIN TRANSGLYCOSYLASE A"/>
    <property type="match status" value="1"/>
</dbReference>
<dbReference type="InterPro" id="IPR036908">
    <property type="entry name" value="RlpA-like_sf"/>
</dbReference>